<dbReference type="EMBL" id="CP032509">
    <property type="protein sequence ID" value="AZN70629.1"/>
    <property type="molecule type" value="Genomic_DNA"/>
</dbReference>
<name>A0A3S9B100_9HYPH</name>
<dbReference type="OrthoDB" id="7977346at2"/>
<dbReference type="SUPFAM" id="SSF51197">
    <property type="entry name" value="Clavaminate synthase-like"/>
    <property type="match status" value="1"/>
</dbReference>
<keyword evidence="2" id="KW-1185">Reference proteome</keyword>
<evidence type="ECO:0000313" key="1">
    <source>
        <dbReference type="EMBL" id="AZN70629.1"/>
    </source>
</evidence>
<reference evidence="1 2" key="1">
    <citation type="submission" date="2018-09" db="EMBL/GenBank/DDBJ databases">
        <title>Marinorhizobium profundi gen. nov., sp. nov., isolated from a deep-sea sediment sample from the New Britain Trench and proposal of Marinorhizobiaceae fam. nov. in the order Rhizobiales of the class Alphaproteobacteria.</title>
        <authorList>
            <person name="Cao J."/>
        </authorList>
    </citation>
    <scope>NUCLEOTIDE SEQUENCE [LARGE SCALE GENOMIC DNA]</scope>
    <source>
        <strain evidence="1 2">WS11</strain>
    </source>
</reference>
<sequence length="316" mass="36097">MTDLFANFGPEARALWGHHDVKLRHRLHERPLFGDEQLGRVLDAIEPHQMAINTMGRGGHDVRTWSYCQRGDLSGKQLIDAVRQGRIWINVTSVHNVVPEFGALLDEMFAEIGAQVPEMKVIRKSMGLLISSPNAQVFYHADVPGQSLWQIRGEKRIYIYPNGEPFLKPKDLENIIRGRTEEEVPYQPWFDAHARIYDLKPGDMLHWPLNGPHRVQNADCLNISLTTEHWTPAIRRHFGVQYGNGLLRQHGYTPRSASTDGLAAYAKCGLAVAWRLAGQQKRQSFKRVMRYKLDSREPGFLVPLDRQPEPMLQAAE</sequence>
<dbReference type="KEGG" id="abaw:D5400_04495"/>
<organism evidence="1 2">
    <name type="scientific">Georhizobium profundi</name>
    <dbReference type="NCBI Taxonomy" id="2341112"/>
    <lineage>
        <taxon>Bacteria</taxon>
        <taxon>Pseudomonadati</taxon>
        <taxon>Pseudomonadota</taxon>
        <taxon>Alphaproteobacteria</taxon>
        <taxon>Hyphomicrobiales</taxon>
        <taxon>Rhizobiaceae</taxon>
        <taxon>Georhizobium</taxon>
    </lineage>
</organism>
<dbReference type="Gene3D" id="2.60.120.650">
    <property type="entry name" value="Cupin"/>
    <property type="match status" value="1"/>
</dbReference>
<proteinExistence type="predicted"/>
<gene>
    <name evidence="1" type="ORF">D5400_04495</name>
</gene>
<dbReference type="AlphaFoldDB" id="A0A3S9B100"/>
<evidence type="ECO:0000313" key="2">
    <source>
        <dbReference type="Proteomes" id="UP000268192"/>
    </source>
</evidence>
<dbReference type="RefSeq" id="WP_126008060.1">
    <property type="nucleotide sequence ID" value="NZ_CP032509.1"/>
</dbReference>
<accession>A0A3S9B100</accession>
<dbReference type="Proteomes" id="UP000268192">
    <property type="component" value="Chromosome"/>
</dbReference>
<protein>
    <recommendedName>
        <fullName evidence="3">JmjC domain-containing protein</fullName>
    </recommendedName>
</protein>
<evidence type="ECO:0008006" key="3">
    <source>
        <dbReference type="Google" id="ProtNLM"/>
    </source>
</evidence>